<dbReference type="Pfam" id="PF12697">
    <property type="entry name" value="Abhydrolase_6"/>
    <property type="match status" value="1"/>
</dbReference>
<dbReference type="eggNOG" id="COG2267">
    <property type="taxonomic scope" value="Bacteria"/>
</dbReference>
<evidence type="ECO:0000313" key="2">
    <source>
        <dbReference type="EMBL" id="BAC08598.1"/>
    </source>
</evidence>
<reference evidence="2 3" key="1">
    <citation type="journal article" date="2002" name="DNA Res.">
        <title>Complete genome structure of the thermophilic cyanobacterium Thermosynechococcus elongatus BP-1.</title>
        <authorList>
            <person name="Nakamura Y."/>
            <person name="Kaneko T."/>
            <person name="Sato S."/>
            <person name="Ikeuchi M."/>
            <person name="Katoh H."/>
            <person name="Sasamoto S."/>
            <person name="Watanabe A."/>
            <person name="Iriguchi M."/>
            <person name="Kawashima K."/>
            <person name="Kimura T."/>
            <person name="Kishida Y."/>
            <person name="Kiyokawa C."/>
            <person name="Kohara M."/>
            <person name="Matsumoto M."/>
            <person name="Matsuno A."/>
            <person name="Nakazaki N."/>
            <person name="Shimpo S."/>
            <person name="Sugimoto M."/>
            <person name="Takeuchi C."/>
            <person name="Yamada M."/>
            <person name="Tabata S."/>
        </authorList>
    </citation>
    <scope>NUCLEOTIDE SEQUENCE [LARGE SCALE GENOMIC DNA]</scope>
    <source>
        <strain evidence="3">IAM M-273 / NIES-2133 / BP-1</strain>
    </source>
</reference>
<proteinExistence type="predicted"/>
<gene>
    <name evidence="2" type="ordered locus">tlr1045</name>
</gene>
<dbReference type="Proteomes" id="UP000000440">
    <property type="component" value="Chromosome"/>
</dbReference>
<dbReference type="RefSeq" id="WP_011056888.1">
    <property type="nucleotide sequence ID" value="NC_004113.1"/>
</dbReference>
<accession>Q8DK25</accession>
<organism evidence="2 3">
    <name type="scientific">Thermosynechococcus vestitus (strain NIES-2133 / IAM M-273 / BP-1)</name>
    <dbReference type="NCBI Taxonomy" id="197221"/>
    <lineage>
        <taxon>Bacteria</taxon>
        <taxon>Bacillati</taxon>
        <taxon>Cyanobacteriota</taxon>
        <taxon>Cyanophyceae</taxon>
        <taxon>Acaryochloridales</taxon>
        <taxon>Thermosynechococcaceae</taxon>
        <taxon>Thermosynechococcus</taxon>
    </lineage>
</organism>
<dbReference type="KEGG" id="tel:tlr1045"/>
<dbReference type="EnsemblBacteria" id="BAC08598">
    <property type="protein sequence ID" value="BAC08598"/>
    <property type="gene ID" value="BAC08598"/>
</dbReference>
<dbReference type="AlphaFoldDB" id="Q8DK25"/>
<dbReference type="PANTHER" id="PTHR46438:SF2">
    <property type="entry name" value="ALPHA_BETA-HYDROLASES SUPERFAMILY PROTEIN"/>
    <property type="match status" value="1"/>
</dbReference>
<dbReference type="InterPro" id="IPR029058">
    <property type="entry name" value="AB_hydrolase_fold"/>
</dbReference>
<keyword evidence="3" id="KW-1185">Reference proteome</keyword>
<dbReference type="PATRIC" id="fig|197221.4.peg.1098"/>
<sequence>MNRYRRQLVEPYRYGVQREWCWRGWQSRYGFWRPASEGHRGSPVILLHGFGASLRHWRYNLRLLGEYQPTYALDLMGLGAAEKPVAAYGAEFWAAQVHAFWQGIVGQPAVMVGNSIGALIALTCAYHYPQMAAGVVMLSLPDPAVREELIPRAIAPLVGAIEQIFTAPWLLRALFYTIRQPAIVKRWAQLAYANPACVDDELLEILLSPAYDRHSDRAFVQIIRAMSRPDFGPSAKRMLNSVSQPLLLIWGKQDRFIPPMLSRQFPQVQPRLEVVELDHSGHCPHDEQPDRLNGLLLDWLRRHELLRG</sequence>
<dbReference type="PANTHER" id="PTHR46438">
    <property type="entry name" value="ALPHA/BETA-HYDROLASES SUPERFAMILY PROTEIN"/>
    <property type="match status" value="1"/>
</dbReference>
<evidence type="ECO:0000259" key="1">
    <source>
        <dbReference type="Pfam" id="PF12697"/>
    </source>
</evidence>
<dbReference type="Gene3D" id="3.40.50.1820">
    <property type="entry name" value="alpha/beta hydrolase"/>
    <property type="match status" value="1"/>
</dbReference>
<protein>
    <submittedName>
        <fullName evidence="2">Tlr1045 protein</fullName>
    </submittedName>
</protein>
<name>Q8DK25_THEVB</name>
<dbReference type="EMBL" id="BA000039">
    <property type="protein sequence ID" value="BAC08598.1"/>
    <property type="molecule type" value="Genomic_DNA"/>
</dbReference>
<feature type="domain" description="AB hydrolase-1" evidence="1">
    <location>
        <begin position="44"/>
        <end position="293"/>
    </location>
</feature>
<dbReference type="InterPro" id="IPR000073">
    <property type="entry name" value="AB_hydrolase_1"/>
</dbReference>
<evidence type="ECO:0000313" key="3">
    <source>
        <dbReference type="Proteomes" id="UP000000440"/>
    </source>
</evidence>
<dbReference type="SUPFAM" id="SSF53474">
    <property type="entry name" value="alpha/beta-Hydrolases"/>
    <property type="match status" value="1"/>
</dbReference>
<dbReference type="STRING" id="197221.gene:10747638"/>
<dbReference type="ESTHER" id="theeb-TLR1045">
    <property type="family name" value="AlphaBeta_hydrolase"/>
</dbReference>